<dbReference type="AlphaFoldDB" id="A0A0E9WFR9"/>
<accession>A0A0E9WFR9</accession>
<organism evidence="1">
    <name type="scientific">Anguilla anguilla</name>
    <name type="common">European freshwater eel</name>
    <name type="synonym">Muraena anguilla</name>
    <dbReference type="NCBI Taxonomy" id="7936"/>
    <lineage>
        <taxon>Eukaryota</taxon>
        <taxon>Metazoa</taxon>
        <taxon>Chordata</taxon>
        <taxon>Craniata</taxon>
        <taxon>Vertebrata</taxon>
        <taxon>Euteleostomi</taxon>
        <taxon>Actinopterygii</taxon>
        <taxon>Neopterygii</taxon>
        <taxon>Teleostei</taxon>
        <taxon>Anguilliformes</taxon>
        <taxon>Anguillidae</taxon>
        <taxon>Anguilla</taxon>
    </lineage>
</organism>
<reference evidence="1" key="1">
    <citation type="submission" date="2014-11" db="EMBL/GenBank/DDBJ databases">
        <authorList>
            <person name="Amaro Gonzalez C."/>
        </authorList>
    </citation>
    <scope>NUCLEOTIDE SEQUENCE</scope>
</reference>
<name>A0A0E9WFR9_ANGAN</name>
<sequence>MLIYTQTRTHPYTSIHICIYTYTYTYKYTHMYTHTYIDIKDIKVLIYSNKCFGLGLSGTVR</sequence>
<proteinExistence type="predicted"/>
<evidence type="ECO:0000313" key="1">
    <source>
        <dbReference type="EMBL" id="JAH89224.1"/>
    </source>
</evidence>
<reference evidence="1" key="2">
    <citation type="journal article" date="2015" name="Fish Shellfish Immunol.">
        <title>Early steps in the European eel (Anguilla anguilla)-Vibrio vulnificus interaction in the gills: Role of the RtxA13 toxin.</title>
        <authorList>
            <person name="Callol A."/>
            <person name="Pajuelo D."/>
            <person name="Ebbesson L."/>
            <person name="Teles M."/>
            <person name="MacKenzie S."/>
            <person name="Amaro C."/>
        </authorList>
    </citation>
    <scope>NUCLEOTIDE SEQUENCE</scope>
</reference>
<protein>
    <submittedName>
        <fullName evidence="1">Uncharacterized protein</fullName>
    </submittedName>
</protein>
<dbReference type="EMBL" id="GBXM01019353">
    <property type="protein sequence ID" value="JAH89224.1"/>
    <property type="molecule type" value="Transcribed_RNA"/>
</dbReference>